<protein>
    <recommendedName>
        <fullName evidence="4">Carbohydrate-selective porin, OprB family</fullName>
    </recommendedName>
</protein>
<comment type="similarity">
    <text evidence="1 2">Belongs to the OprB family.</text>
</comment>
<evidence type="ECO:0000256" key="1">
    <source>
        <dbReference type="ARBA" id="ARBA00008769"/>
    </source>
</evidence>
<reference evidence="3" key="1">
    <citation type="submission" date="2019-11" db="EMBL/GenBank/DDBJ databases">
        <authorList>
            <person name="Feng L."/>
        </authorList>
    </citation>
    <scope>NUCLEOTIDE SEQUENCE</scope>
    <source>
        <strain evidence="3">PclaraLFYP37</strain>
    </source>
</reference>
<dbReference type="RefSeq" id="WP_412442679.1">
    <property type="nucleotide sequence ID" value="NZ_CACRUT010000015.1"/>
</dbReference>
<dbReference type="GO" id="GO:0015288">
    <property type="term" value="F:porin activity"/>
    <property type="evidence" value="ECO:0007669"/>
    <property type="project" value="InterPro"/>
</dbReference>
<dbReference type="GO" id="GO:0008643">
    <property type="term" value="P:carbohydrate transport"/>
    <property type="evidence" value="ECO:0007669"/>
    <property type="project" value="InterPro"/>
</dbReference>
<dbReference type="EMBL" id="CACRUT010000015">
    <property type="protein sequence ID" value="VYU22928.1"/>
    <property type="molecule type" value="Genomic_DNA"/>
</dbReference>
<organism evidence="3">
    <name type="scientific">Paraprevotella clara</name>
    <dbReference type="NCBI Taxonomy" id="454154"/>
    <lineage>
        <taxon>Bacteria</taxon>
        <taxon>Pseudomonadati</taxon>
        <taxon>Bacteroidota</taxon>
        <taxon>Bacteroidia</taxon>
        <taxon>Bacteroidales</taxon>
        <taxon>Prevotellaceae</taxon>
        <taxon>Paraprevotella</taxon>
    </lineage>
</organism>
<dbReference type="InterPro" id="IPR038673">
    <property type="entry name" value="OprB_sf"/>
</dbReference>
<proteinExistence type="inferred from homology"/>
<accession>A0A6N3D6N1</accession>
<sequence length="360" mass="39574">MIQKLFAQSAFLRFAFWTCATMTGMQSPLFCQRVKWEISGTTEGLWNITDGKTGWCNLLEVSAETGLWKNAQLETAAISTYNLGIPVAGDLQAFSCIDAGPDKAFRLIEAGIRQNIGDKGSVYAGLRNIDMDHFTTPFTALFTNASHGNFPILSANFPLATYPLAALCLHTEFSPLPGLTFRESLYNGVASDRINRQFRFYPHSDGMFNIGSLSYHIGEEDRHHGYYAVGYALGSSPSETSADKTFNYALWTLIEQPLLHAGESHLGAMWQGGTSPASRSTCRHYWGAGLIWSNIPPQMTQVGLVVNRALYADGRETDVELTGSFPVCNHFTLQPAVHCINTNGNYTAAAQLRAILEFGN</sequence>
<dbReference type="GO" id="GO:0016020">
    <property type="term" value="C:membrane"/>
    <property type="evidence" value="ECO:0007669"/>
    <property type="project" value="InterPro"/>
</dbReference>
<evidence type="ECO:0008006" key="4">
    <source>
        <dbReference type="Google" id="ProtNLM"/>
    </source>
</evidence>
<dbReference type="Gene3D" id="2.40.160.180">
    <property type="entry name" value="Carbohydrate-selective porin OprB"/>
    <property type="match status" value="1"/>
</dbReference>
<evidence type="ECO:0000313" key="3">
    <source>
        <dbReference type="EMBL" id="VYU22928.1"/>
    </source>
</evidence>
<dbReference type="AlphaFoldDB" id="A0A6N3D6N1"/>
<dbReference type="InterPro" id="IPR007049">
    <property type="entry name" value="Carb-sel_porin_OprB"/>
</dbReference>
<dbReference type="Pfam" id="PF04966">
    <property type="entry name" value="OprB"/>
    <property type="match status" value="1"/>
</dbReference>
<evidence type="ECO:0000256" key="2">
    <source>
        <dbReference type="RuleBase" id="RU363072"/>
    </source>
</evidence>
<gene>
    <name evidence="3" type="ORF">PCLFYP37_02250</name>
</gene>
<name>A0A6N3D6N1_9BACT</name>